<evidence type="ECO:0000259" key="9">
    <source>
        <dbReference type="PROSITE" id="PS51779"/>
    </source>
</evidence>
<dbReference type="InterPro" id="IPR050487">
    <property type="entry name" value="FtsQ_DivIB"/>
</dbReference>
<evidence type="ECO:0000256" key="8">
    <source>
        <dbReference type="SAM" id="Phobius"/>
    </source>
</evidence>
<dbReference type="AlphaFoldDB" id="A0AA41WER7"/>
<evidence type="ECO:0000256" key="6">
    <source>
        <dbReference type="ARBA" id="ARBA00023136"/>
    </source>
</evidence>
<dbReference type="GO" id="GO:0005886">
    <property type="term" value="C:plasma membrane"/>
    <property type="evidence" value="ECO:0007669"/>
    <property type="project" value="TreeGrafter"/>
</dbReference>
<dbReference type="PANTHER" id="PTHR37820">
    <property type="entry name" value="CELL DIVISION PROTEIN DIVIB"/>
    <property type="match status" value="1"/>
</dbReference>
<gene>
    <name evidence="10" type="ORF">NET02_07760</name>
</gene>
<dbReference type="Proteomes" id="UP001165306">
    <property type="component" value="Unassembled WGS sequence"/>
</dbReference>
<evidence type="ECO:0000256" key="7">
    <source>
        <dbReference type="ARBA" id="ARBA00023306"/>
    </source>
</evidence>
<comment type="subcellular location">
    <subcellularLocation>
        <location evidence="1">Membrane</location>
    </subcellularLocation>
</comment>
<dbReference type="GO" id="GO:0051301">
    <property type="term" value="P:cell division"/>
    <property type="evidence" value="ECO:0007669"/>
    <property type="project" value="UniProtKB-KW"/>
</dbReference>
<feature type="transmembrane region" description="Helical" evidence="8">
    <location>
        <begin position="22"/>
        <end position="49"/>
    </location>
</feature>
<evidence type="ECO:0000256" key="4">
    <source>
        <dbReference type="ARBA" id="ARBA00022692"/>
    </source>
</evidence>
<keyword evidence="11" id="KW-1185">Reference proteome</keyword>
<evidence type="ECO:0000256" key="3">
    <source>
        <dbReference type="ARBA" id="ARBA00022618"/>
    </source>
</evidence>
<comment type="caution">
    <text evidence="10">The sequence shown here is derived from an EMBL/GenBank/DDBJ whole genome shotgun (WGS) entry which is preliminary data.</text>
</comment>
<feature type="domain" description="POTRA" evidence="9">
    <location>
        <begin position="54"/>
        <end position="121"/>
    </location>
</feature>
<evidence type="ECO:0000256" key="2">
    <source>
        <dbReference type="ARBA" id="ARBA00022475"/>
    </source>
</evidence>
<organism evidence="10 11">
    <name type="scientific">Thermalbibacter longus</name>
    <dbReference type="NCBI Taxonomy" id="2951981"/>
    <lineage>
        <taxon>Bacteria</taxon>
        <taxon>Pseudomonadati</taxon>
        <taxon>Thermomicrobiota</taxon>
        <taxon>Thermomicrobia</taxon>
        <taxon>Thermomicrobiales</taxon>
        <taxon>Thermomicrobiaceae</taxon>
        <taxon>Thermalbibacter</taxon>
    </lineage>
</organism>
<dbReference type="PROSITE" id="PS51779">
    <property type="entry name" value="POTRA"/>
    <property type="match status" value="1"/>
</dbReference>
<evidence type="ECO:0000256" key="1">
    <source>
        <dbReference type="ARBA" id="ARBA00004370"/>
    </source>
</evidence>
<evidence type="ECO:0000313" key="11">
    <source>
        <dbReference type="Proteomes" id="UP001165306"/>
    </source>
</evidence>
<protein>
    <submittedName>
        <fullName evidence="10">FtsQ-type POTRA domain-containing protein</fullName>
    </submittedName>
</protein>
<keyword evidence="7" id="KW-0131">Cell cycle</keyword>
<keyword evidence="6 8" id="KW-0472">Membrane</keyword>
<dbReference type="Gene3D" id="3.10.20.310">
    <property type="entry name" value="membrane protein fhac"/>
    <property type="match status" value="1"/>
</dbReference>
<sequence>MDVGHPIAGRARRRSRGRFSRFLLRGTVTGRLPAFLLAVGLSVLAAGFLGAEDYTVRSVRVYGNQLAFVDTIVASSGALGQPIFWLDTGAVAQRVAEHPAVAAAEVRAEFPDQLVIRLREREPAVVWRQGEQTVLVDRDGWVIATADRPELPHIEQVDGRLPSPGERLPASIVQAVTVLRERLGGQARAFEYSARAGVSVYLTDGRIVHFGTAERLPEQIQVLNAIEQAGVSWGNLDLRDPERPVLW</sequence>
<dbReference type="Pfam" id="PF08478">
    <property type="entry name" value="POTRA_1"/>
    <property type="match status" value="1"/>
</dbReference>
<dbReference type="InterPro" id="IPR013685">
    <property type="entry name" value="POTRA_FtsQ_type"/>
</dbReference>
<keyword evidence="4 8" id="KW-0812">Transmembrane</keyword>
<keyword evidence="2" id="KW-1003">Cell membrane</keyword>
<accession>A0AA41WER7</accession>
<reference evidence="10" key="1">
    <citation type="submission" date="2022-06" db="EMBL/GenBank/DDBJ databases">
        <title>CFH 74404 Thermomicrobiaceae sp.</title>
        <authorList>
            <person name="Ming H."/>
            <person name="Li W.-J."/>
            <person name="Zhao Z."/>
        </authorList>
    </citation>
    <scope>NUCLEOTIDE SEQUENCE</scope>
    <source>
        <strain evidence="10">CFH 74404</strain>
    </source>
</reference>
<keyword evidence="3" id="KW-0132">Cell division</keyword>
<dbReference type="PANTHER" id="PTHR37820:SF1">
    <property type="entry name" value="CELL DIVISION PROTEIN FTSQ"/>
    <property type="match status" value="1"/>
</dbReference>
<keyword evidence="5 8" id="KW-1133">Transmembrane helix</keyword>
<evidence type="ECO:0000313" key="10">
    <source>
        <dbReference type="EMBL" id="MCM8749035.1"/>
    </source>
</evidence>
<dbReference type="InterPro" id="IPR005548">
    <property type="entry name" value="Cell_div_FtsQ/DivIB_C"/>
</dbReference>
<dbReference type="EMBL" id="JAMSLR010000004">
    <property type="protein sequence ID" value="MCM8749035.1"/>
    <property type="molecule type" value="Genomic_DNA"/>
</dbReference>
<proteinExistence type="predicted"/>
<dbReference type="RefSeq" id="WP_284056814.1">
    <property type="nucleotide sequence ID" value="NZ_JAMSLR010000004.1"/>
</dbReference>
<dbReference type="Pfam" id="PF03799">
    <property type="entry name" value="FtsQ_DivIB_C"/>
    <property type="match status" value="1"/>
</dbReference>
<dbReference type="InterPro" id="IPR034746">
    <property type="entry name" value="POTRA"/>
</dbReference>
<evidence type="ECO:0000256" key="5">
    <source>
        <dbReference type="ARBA" id="ARBA00022989"/>
    </source>
</evidence>
<name>A0AA41WER7_9BACT</name>